<accession>C0HHJ3</accession>
<dbReference type="AlphaFoldDB" id="C0HHJ3"/>
<reference evidence="1" key="2">
    <citation type="submission" date="2012-06" db="EMBL/GenBank/DDBJ databases">
        <authorList>
            <person name="Yu Y."/>
            <person name="Currie J."/>
            <person name="Lomeli R."/>
            <person name="Angelova A."/>
            <person name="Collura K."/>
            <person name="Wissotski M."/>
            <person name="Campos D."/>
            <person name="Kudrna D."/>
            <person name="Golser W."/>
            <person name="Ashely E."/>
            <person name="Descour A."/>
            <person name="Fernandes J."/>
            <person name="Soderlund C."/>
            <person name="Walbot V."/>
        </authorList>
    </citation>
    <scope>NUCLEOTIDE SEQUENCE</scope>
    <source>
        <strain evidence="1">B73</strain>
    </source>
</reference>
<name>C0HHJ3_MAIZE</name>
<proteinExistence type="evidence at transcript level"/>
<reference evidence="1" key="1">
    <citation type="journal article" date="2009" name="PLoS Genet.">
        <title>Sequencing, mapping, and analysis of 27,455 maize full-length cDNAs.</title>
        <authorList>
            <person name="Soderlund C."/>
            <person name="Descour A."/>
            <person name="Kudrna D."/>
            <person name="Bomhoff M."/>
            <person name="Boyd L."/>
            <person name="Currie J."/>
            <person name="Angelova A."/>
            <person name="Collura K."/>
            <person name="Wissotski M."/>
            <person name="Ashley E."/>
            <person name="Morrow D."/>
            <person name="Fernandes J."/>
            <person name="Walbot V."/>
            <person name="Yu Y."/>
        </authorList>
    </citation>
    <scope>NUCLEOTIDE SEQUENCE</scope>
    <source>
        <strain evidence="1">B73</strain>
    </source>
</reference>
<sequence length="128" mass="14851">MVAVVSFREKNGSYRLQNMLQVYIDKQASTTQSYYGKSPLYPSHQQQIHPNKSHQSLRRHELHGCSVQLQTTKQIATNNSADKHSNLSEELWFVNGRKNNFMNMEDFYISRSGSPHGRWGDFQGQCTR</sequence>
<organism evidence="1">
    <name type="scientific">Zea mays</name>
    <name type="common">Maize</name>
    <dbReference type="NCBI Taxonomy" id="4577"/>
    <lineage>
        <taxon>Eukaryota</taxon>
        <taxon>Viridiplantae</taxon>
        <taxon>Streptophyta</taxon>
        <taxon>Embryophyta</taxon>
        <taxon>Tracheophyta</taxon>
        <taxon>Spermatophyta</taxon>
        <taxon>Magnoliopsida</taxon>
        <taxon>Liliopsida</taxon>
        <taxon>Poales</taxon>
        <taxon>Poaceae</taxon>
        <taxon>PACMAD clade</taxon>
        <taxon>Panicoideae</taxon>
        <taxon>Andropogonodae</taxon>
        <taxon>Andropogoneae</taxon>
        <taxon>Tripsacinae</taxon>
        <taxon>Zea</taxon>
    </lineage>
</organism>
<protein>
    <submittedName>
        <fullName evidence="1">Uncharacterized protein</fullName>
    </submittedName>
</protein>
<dbReference type="EMBL" id="BT061799">
    <property type="protein sequence ID" value="ACN26496.1"/>
    <property type="molecule type" value="mRNA"/>
</dbReference>
<evidence type="ECO:0000313" key="1">
    <source>
        <dbReference type="EMBL" id="ACN26496.1"/>
    </source>
</evidence>